<name>A0A1H3IZ32_9EURY</name>
<keyword evidence="2" id="KW-1185">Reference proteome</keyword>
<reference evidence="2" key="1">
    <citation type="submission" date="2016-10" db="EMBL/GenBank/DDBJ databases">
        <authorList>
            <person name="Varghese N."/>
            <person name="Submissions S."/>
        </authorList>
    </citation>
    <scope>NUCLEOTIDE SEQUENCE [LARGE SCALE GENOMIC DNA]</scope>
    <source>
        <strain evidence="2">CGMCC 1.10118</strain>
    </source>
</reference>
<evidence type="ECO:0000313" key="1">
    <source>
        <dbReference type="EMBL" id="SDY32976.1"/>
    </source>
</evidence>
<organism evidence="1 2">
    <name type="scientific">Halobellus clavatus</name>
    <dbReference type="NCBI Taxonomy" id="660517"/>
    <lineage>
        <taxon>Archaea</taxon>
        <taxon>Methanobacteriati</taxon>
        <taxon>Methanobacteriota</taxon>
        <taxon>Stenosarchaea group</taxon>
        <taxon>Halobacteria</taxon>
        <taxon>Halobacteriales</taxon>
        <taxon>Haloferacaceae</taxon>
        <taxon>Halobellus</taxon>
    </lineage>
</organism>
<evidence type="ECO:0000313" key="2">
    <source>
        <dbReference type="Proteomes" id="UP000199170"/>
    </source>
</evidence>
<proteinExistence type="predicted"/>
<protein>
    <submittedName>
        <fullName evidence="1">Uncharacterized protein</fullName>
    </submittedName>
</protein>
<gene>
    <name evidence="1" type="ORF">SAMN04487946_11183</name>
</gene>
<dbReference type="EMBL" id="FNPB01000011">
    <property type="protein sequence ID" value="SDY32976.1"/>
    <property type="molecule type" value="Genomic_DNA"/>
</dbReference>
<dbReference type="Proteomes" id="UP000199170">
    <property type="component" value="Unassembled WGS sequence"/>
</dbReference>
<accession>A0A1H3IZ32</accession>
<sequence length="95" mass="10246">MTSWIRVCVGWWLPACVWTGVCTALCHPIGGKKTAYVVRCCAGGGAVGVRSVVERLRPFGVVLDDLVALQRPTKHGAVFEDGRVRVGDVHNSVLE</sequence>
<dbReference type="AlphaFoldDB" id="A0A1H3IZ32"/>